<dbReference type="GO" id="GO:0019239">
    <property type="term" value="F:deaminase activity"/>
    <property type="evidence" value="ECO:0007669"/>
    <property type="project" value="TreeGrafter"/>
</dbReference>
<accession>A0A8J8M9W6</accession>
<dbReference type="InterPro" id="IPR006175">
    <property type="entry name" value="YjgF/YER057c/UK114"/>
</dbReference>
<evidence type="ECO:0000313" key="2">
    <source>
        <dbReference type="EMBL" id="QUH29016.1"/>
    </source>
</evidence>
<sequence>MKEIIATKNAPEAIGPYSQGTAGAGLVFVSGQLPIDIATGQFPDGGIKEQTKQSLENLKQILLERGVTLQHVLKTTVFLKDMNDFTAMNEVYKEYFGDSDYPARAAIQVARLPKDALVEIEAIALDK</sequence>
<dbReference type="EMBL" id="CP058561">
    <property type="protein sequence ID" value="QUH29016.1"/>
    <property type="molecule type" value="Genomic_DNA"/>
</dbReference>
<dbReference type="NCBIfam" id="TIGR00004">
    <property type="entry name" value="Rid family detoxifying hydrolase"/>
    <property type="match status" value="1"/>
</dbReference>
<dbReference type="KEGG" id="vgu:HYG85_08805"/>
<dbReference type="SUPFAM" id="SSF55298">
    <property type="entry name" value="YjgF-like"/>
    <property type="match status" value="1"/>
</dbReference>
<proteinExistence type="inferred from homology"/>
<dbReference type="GO" id="GO:0005829">
    <property type="term" value="C:cytosol"/>
    <property type="evidence" value="ECO:0007669"/>
    <property type="project" value="TreeGrafter"/>
</dbReference>
<organism evidence="2 3">
    <name type="scientific">Vallitalea guaymasensis</name>
    <dbReference type="NCBI Taxonomy" id="1185412"/>
    <lineage>
        <taxon>Bacteria</taxon>
        <taxon>Bacillati</taxon>
        <taxon>Bacillota</taxon>
        <taxon>Clostridia</taxon>
        <taxon>Lachnospirales</taxon>
        <taxon>Vallitaleaceae</taxon>
        <taxon>Vallitalea</taxon>
    </lineage>
</organism>
<dbReference type="PROSITE" id="PS01094">
    <property type="entry name" value="UPF0076"/>
    <property type="match status" value="1"/>
</dbReference>
<dbReference type="RefSeq" id="WP_113672608.1">
    <property type="nucleotide sequence ID" value="NZ_CP058561.1"/>
</dbReference>
<name>A0A8J8M9W6_9FIRM</name>
<gene>
    <name evidence="2" type="ORF">HYG85_08805</name>
</gene>
<dbReference type="InterPro" id="IPR006056">
    <property type="entry name" value="RidA"/>
</dbReference>
<dbReference type="InterPro" id="IPR035959">
    <property type="entry name" value="RutC-like_sf"/>
</dbReference>
<keyword evidence="3" id="KW-1185">Reference proteome</keyword>
<dbReference type="InterPro" id="IPR019897">
    <property type="entry name" value="RidA_CS"/>
</dbReference>
<dbReference type="PANTHER" id="PTHR11803">
    <property type="entry name" value="2-IMINOBUTANOATE/2-IMINOPROPANOATE DEAMINASE RIDA"/>
    <property type="match status" value="1"/>
</dbReference>
<protein>
    <submittedName>
        <fullName evidence="2">RidA family protein</fullName>
    </submittedName>
</protein>
<dbReference type="PANTHER" id="PTHR11803:SF39">
    <property type="entry name" value="2-IMINOBUTANOATE_2-IMINOPROPANOATE DEAMINASE"/>
    <property type="match status" value="1"/>
</dbReference>
<dbReference type="OrthoDB" id="9803101at2"/>
<dbReference type="CDD" id="cd00448">
    <property type="entry name" value="YjgF_YER057c_UK114_family"/>
    <property type="match status" value="1"/>
</dbReference>
<reference evidence="2 3" key="1">
    <citation type="submission" date="2020-07" db="EMBL/GenBank/DDBJ databases">
        <title>Vallitalea guaymasensis genome.</title>
        <authorList>
            <person name="Postec A."/>
        </authorList>
    </citation>
    <scope>NUCLEOTIDE SEQUENCE [LARGE SCALE GENOMIC DNA]</scope>
    <source>
        <strain evidence="2 3">Ra1766G1</strain>
    </source>
</reference>
<dbReference type="Proteomes" id="UP000677305">
    <property type="component" value="Chromosome"/>
</dbReference>
<dbReference type="FunFam" id="3.30.1330.40:FF:000001">
    <property type="entry name" value="L-PSP family endoribonuclease"/>
    <property type="match status" value="1"/>
</dbReference>
<dbReference type="AlphaFoldDB" id="A0A8J8M9W6"/>
<comment type="similarity">
    <text evidence="1">Belongs to the RutC family.</text>
</comment>
<evidence type="ECO:0000313" key="3">
    <source>
        <dbReference type="Proteomes" id="UP000677305"/>
    </source>
</evidence>
<evidence type="ECO:0000256" key="1">
    <source>
        <dbReference type="ARBA" id="ARBA00010552"/>
    </source>
</evidence>
<dbReference type="Pfam" id="PF01042">
    <property type="entry name" value="Ribonuc_L-PSP"/>
    <property type="match status" value="1"/>
</dbReference>
<dbReference type="Gene3D" id="3.30.1330.40">
    <property type="entry name" value="RutC-like"/>
    <property type="match status" value="1"/>
</dbReference>